<evidence type="ECO:0000256" key="12">
    <source>
        <dbReference type="ARBA" id="ARBA00023002"/>
    </source>
</evidence>
<dbReference type="GO" id="GO:0009055">
    <property type="term" value="F:electron transfer activity"/>
    <property type="evidence" value="ECO:0007669"/>
    <property type="project" value="EnsemblFungi"/>
</dbReference>
<comment type="function">
    <text evidence="20">This enzyme is required for electron transfer from NADP to cytochrome P450 in microsomes. It can also provide electron transfer to heme oxygenase and cytochrome B5. Involved in ergosterol biosynthesis.</text>
</comment>
<evidence type="ECO:0000256" key="10">
    <source>
        <dbReference type="ARBA" id="ARBA00022955"/>
    </source>
</evidence>
<dbReference type="Gene3D" id="2.40.30.10">
    <property type="entry name" value="Translation factors"/>
    <property type="match status" value="2"/>
</dbReference>
<evidence type="ECO:0000256" key="5">
    <source>
        <dbReference type="ARBA" id="ARBA00022692"/>
    </source>
</evidence>
<evidence type="ECO:0000256" key="4">
    <source>
        <dbReference type="ARBA" id="ARBA00022643"/>
    </source>
</evidence>
<comment type="catalytic activity">
    <reaction evidence="19 20 21">
        <text>2 oxidized [cytochrome P450] + NADPH = 2 reduced [cytochrome P450] + NADP(+) + H(+)</text>
        <dbReference type="Rhea" id="RHEA:24040"/>
        <dbReference type="Rhea" id="RHEA-COMP:14627"/>
        <dbReference type="Rhea" id="RHEA-COMP:14628"/>
        <dbReference type="ChEBI" id="CHEBI:15378"/>
        <dbReference type="ChEBI" id="CHEBI:55376"/>
        <dbReference type="ChEBI" id="CHEBI:57783"/>
        <dbReference type="ChEBI" id="CHEBI:58349"/>
        <dbReference type="ChEBI" id="CHEBI:60344"/>
        <dbReference type="EC" id="1.6.2.4"/>
    </reaction>
</comment>
<dbReference type="EMBL" id="KV454429">
    <property type="protein sequence ID" value="ODQ80733.1"/>
    <property type="molecule type" value="Genomic_DNA"/>
</dbReference>
<evidence type="ECO:0000256" key="1">
    <source>
        <dbReference type="ARBA" id="ARBA00022475"/>
    </source>
</evidence>
<evidence type="ECO:0000256" key="16">
    <source>
        <dbReference type="ARBA" id="ARBA00023136"/>
    </source>
</evidence>
<keyword evidence="4 20" id="KW-0288">FMN</keyword>
<dbReference type="InterPro" id="IPR029039">
    <property type="entry name" value="Flavoprotein-like_sf"/>
</dbReference>
<comment type="similarity">
    <text evidence="20 21">In the C-terminal section; belongs to the flavoprotein pyridine nucleotide cytochrome reductase family.</text>
</comment>
<dbReference type="GO" id="GO:0003959">
    <property type="term" value="F:NADPH dehydrogenase activity"/>
    <property type="evidence" value="ECO:0007669"/>
    <property type="project" value="EnsemblFungi"/>
</dbReference>
<keyword evidence="6 20" id="KW-1000">Mitochondrion outer membrane</keyword>
<keyword evidence="18 20" id="KW-0753">Steroid metabolism</keyword>
<dbReference type="CDD" id="cd06204">
    <property type="entry name" value="CYPOR"/>
    <property type="match status" value="1"/>
</dbReference>
<evidence type="ECO:0000313" key="25">
    <source>
        <dbReference type="Proteomes" id="UP000094336"/>
    </source>
</evidence>
<keyword evidence="17 20" id="KW-1207">Sterol metabolism</keyword>
<dbReference type="InterPro" id="IPR023208">
    <property type="entry name" value="P450R"/>
</dbReference>
<evidence type="ECO:0000256" key="21">
    <source>
        <dbReference type="PIRNR" id="PIRNR000208"/>
    </source>
</evidence>
<evidence type="ECO:0000256" key="9">
    <source>
        <dbReference type="ARBA" id="ARBA00022857"/>
    </source>
</evidence>
<dbReference type="GO" id="GO:0050660">
    <property type="term" value="F:flavin adenine dinucleotide binding"/>
    <property type="evidence" value="ECO:0007669"/>
    <property type="project" value="UniProtKB-UniRule"/>
</dbReference>
<dbReference type="PRINTS" id="PR00371">
    <property type="entry name" value="FPNCR"/>
</dbReference>
<dbReference type="OrthoDB" id="1856718at2759"/>
<evidence type="ECO:0000256" key="7">
    <source>
        <dbReference type="ARBA" id="ARBA00022824"/>
    </source>
</evidence>
<evidence type="ECO:0000256" key="6">
    <source>
        <dbReference type="ARBA" id="ARBA00022787"/>
    </source>
</evidence>
<keyword evidence="1 20" id="KW-1003">Cell membrane</keyword>
<feature type="binding site" evidence="20">
    <location>
        <begin position="445"/>
        <end position="447"/>
    </location>
    <ligand>
        <name>FAD</name>
        <dbReference type="ChEBI" id="CHEBI:57692"/>
    </ligand>
</feature>
<dbReference type="InterPro" id="IPR017927">
    <property type="entry name" value="FAD-bd_FR_type"/>
</dbReference>
<feature type="domain" description="FAD-binding FR-type" evidence="23">
    <location>
        <begin position="253"/>
        <end position="498"/>
    </location>
</feature>
<keyword evidence="9 20" id="KW-0521">NADP</keyword>
<dbReference type="Gene3D" id="1.20.990.10">
    <property type="entry name" value="NADPH-cytochrome p450 Reductase, Chain A, domain 3"/>
    <property type="match status" value="1"/>
</dbReference>
<evidence type="ECO:0000256" key="15">
    <source>
        <dbReference type="ARBA" id="ARBA00023128"/>
    </source>
</evidence>
<dbReference type="HAMAP" id="MF_03212">
    <property type="entry name" value="NCPR"/>
    <property type="match status" value="1"/>
</dbReference>
<dbReference type="GO" id="GO:0006696">
    <property type="term" value="P:ergosterol biosynthetic process"/>
    <property type="evidence" value="ECO:0007669"/>
    <property type="project" value="UniProtKB-UniRule"/>
</dbReference>
<dbReference type="RefSeq" id="XP_018986061.1">
    <property type="nucleotide sequence ID" value="XM_019130418.1"/>
</dbReference>
<dbReference type="InterPro" id="IPR039261">
    <property type="entry name" value="FNR_nucleotide-bd"/>
</dbReference>
<dbReference type="PANTHER" id="PTHR19384:SF17">
    <property type="entry name" value="NADPH--CYTOCHROME P450 REDUCTASE"/>
    <property type="match status" value="1"/>
</dbReference>
<dbReference type="GeneID" id="30148271"/>
<dbReference type="Gene3D" id="3.40.50.80">
    <property type="entry name" value="Nucleotide-binding domain of ferredoxin-NADP reductase (FNR) module"/>
    <property type="match status" value="1"/>
</dbReference>
<dbReference type="PROSITE" id="PS50902">
    <property type="entry name" value="FLAVODOXIN_LIKE"/>
    <property type="match status" value="1"/>
</dbReference>
<keyword evidence="8 20" id="KW-0274">FAD</keyword>
<dbReference type="GO" id="GO:0005789">
    <property type="term" value="C:endoplasmic reticulum membrane"/>
    <property type="evidence" value="ECO:0007669"/>
    <property type="project" value="UniProtKB-SubCell"/>
</dbReference>
<dbReference type="InterPro" id="IPR008254">
    <property type="entry name" value="Flavodoxin/NO_synth"/>
</dbReference>
<feature type="binding site" evidence="20">
    <location>
        <begin position="596"/>
        <end position="600"/>
    </location>
    <ligand>
        <name>NADP(+)</name>
        <dbReference type="ChEBI" id="CHEBI:58349"/>
    </ligand>
</feature>
<comment type="cofactor">
    <cofactor evidence="20">
        <name>FAD</name>
        <dbReference type="ChEBI" id="CHEBI:57692"/>
    </cofactor>
    <text evidence="20">Binds 1 FAD per monomer.</text>
</comment>
<keyword evidence="2 20" id="KW-0444">Lipid biosynthesis</keyword>
<dbReference type="SUPFAM" id="SSF52218">
    <property type="entry name" value="Flavoproteins"/>
    <property type="match status" value="1"/>
</dbReference>
<gene>
    <name evidence="24" type="ORF">BABINDRAFT_166324</name>
</gene>
<evidence type="ECO:0000256" key="17">
    <source>
        <dbReference type="ARBA" id="ARBA00023166"/>
    </source>
</evidence>
<evidence type="ECO:0000256" key="11">
    <source>
        <dbReference type="ARBA" id="ARBA00022989"/>
    </source>
</evidence>
<dbReference type="PROSITE" id="PS51384">
    <property type="entry name" value="FAD_FR"/>
    <property type="match status" value="1"/>
</dbReference>
<feature type="binding site" evidence="20">
    <location>
        <position position="179"/>
    </location>
    <ligand>
        <name>FMN</name>
        <dbReference type="ChEBI" id="CHEBI:58210"/>
    </ligand>
</feature>
<dbReference type="Proteomes" id="UP000094336">
    <property type="component" value="Unassembled WGS sequence"/>
</dbReference>
<name>A0A1E3QSP4_9ASCO</name>
<dbReference type="PANTHER" id="PTHR19384">
    <property type="entry name" value="NITRIC OXIDE SYNTHASE-RELATED"/>
    <property type="match status" value="1"/>
</dbReference>
<evidence type="ECO:0000256" key="2">
    <source>
        <dbReference type="ARBA" id="ARBA00022516"/>
    </source>
</evidence>
<dbReference type="Pfam" id="PF00667">
    <property type="entry name" value="FAD_binding_1"/>
    <property type="match status" value="1"/>
</dbReference>
<dbReference type="Pfam" id="PF00258">
    <property type="entry name" value="Flavodoxin_1"/>
    <property type="match status" value="1"/>
</dbReference>
<keyword evidence="16 20" id="KW-0472">Membrane</keyword>
<feature type="binding site" evidence="20">
    <location>
        <begin position="144"/>
        <end position="153"/>
    </location>
    <ligand>
        <name>FMN</name>
        <dbReference type="ChEBI" id="CHEBI:58210"/>
    </ligand>
</feature>
<dbReference type="Pfam" id="PF00175">
    <property type="entry name" value="NAD_binding_1"/>
    <property type="match status" value="1"/>
</dbReference>
<evidence type="ECO:0000256" key="13">
    <source>
        <dbReference type="ARBA" id="ARBA00023011"/>
    </source>
</evidence>
<accession>A0A1E3QSP4</accession>
<feature type="domain" description="Flavodoxin-like" evidence="22">
    <location>
        <begin position="54"/>
        <end position="196"/>
    </location>
</feature>
<dbReference type="SUPFAM" id="SSF63380">
    <property type="entry name" value="Riboflavin synthase domain-like"/>
    <property type="match status" value="1"/>
</dbReference>
<dbReference type="Gene3D" id="3.40.50.360">
    <property type="match status" value="1"/>
</dbReference>
<evidence type="ECO:0000256" key="14">
    <source>
        <dbReference type="ARBA" id="ARBA00023098"/>
    </source>
</evidence>
<dbReference type="InterPro" id="IPR023173">
    <property type="entry name" value="NADPH_Cyt_P450_Rdtase_alpha"/>
</dbReference>
<dbReference type="SUPFAM" id="SSF52343">
    <property type="entry name" value="Ferredoxin reductase-like, C-terminal NADP-linked domain"/>
    <property type="match status" value="1"/>
</dbReference>
<keyword evidence="3 20" id="KW-0285">Flavoprotein</keyword>
<keyword evidence="10 20" id="KW-0752">Steroid biosynthesis</keyword>
<keyword evidence="7 20" id="KW-0256">Endoplasmic reticulum</keyword>
<proteinExistence type="inferred from homology"/>
<keyword evidence="25" id="KW-1185">Reference proteome</keyword>
<dbReference type="GO" id="GO:0005741">
    <property type="term" value="C:mitochondrial outer membrane"/>
    <property type="evidence" value="ECO:0007669"/>
    <property type="project" value="UniProtKB-SubCell"/>
</dbReference>
<evidence type="ECO:0000256" key="19">
    <source>
        <dbReference type="ARBA" id="ARBA00049342"/>
    </source>
</evidence>
<feature type="binding site" evidence="20">
    <location>
        <begin position="590"/>
        <end position="591"/>
    </location>
    <ligand>
        <name>NADP(+)</name>
        <dbReference type="ChEBI" id="CHEBI:58349"/>
    </ligand>
</feature>
<evidence type="ECO:0000259" key="22">
    <source>
        <dbReference type="PROSITE" id="PS50902"/>
    </source>
</evidence>
<dbReference type="InterPro" id="IPR001709">
    <property type="entry name" value="Flavoprot_Pyr_Nucl_cyt_Rdtase"/>
</dbReference>
<dbReference type="InterPro" id="IPR017938">
    <property type="entry name" value="Riboflavin_synthase-like_b-brl"/>
</dbReference>
<evidence type="ECO:0000259" key="23">
    <source>
        <dbReference type="PROSITE" id="PS51384"/>
    </source>
</evidence>
<keyword evidence="14 20" id="KW-0443">Lipid metabolism</keyword>
<keyword evidence="15 20" id="KW-0496">Mitochondrion</keyword>
<dbReference type="GO" id="GO:0010181">
    <property type="term" value="F:FMN binding"/>
    <property type="evidence" value="ECO:0007669"/>
    <property type="project" value="UniProtKB-UniRule"/>
</dbReference>
<feature type="binding site" evidence="20">
    <location>
        <begin position="427"/>
        <end position="430"/>
    </location>
    <ligand>
        <name>FAD</name>
        <dbReference type="ChEBI" id="CHEBI:57692"/>
    </ligand>
</feature>
<dbReference type="PRINTS" id="PR00369">
    <property type="entry name" value="FLAVODOXIN"/>
</dbReference>
<feature type="binding site" evidence="20">
    <location>
        <begin position="110"/>
        <end position="113"/>
    </location>
    <ligand>
        <name>FMN</name>
        <dbReference type="ChEBI" id="CHEBI:58210"/>
    </ligand>
</feature>
<feature type="binding site" evidence="20">
    <location>
        <begin position="462"/>
        <end position="465"/>
    </location>
    <ligand>
        <name>FAD</name>
        <dbReference type="ChEBI" id="CHEBI:57692"/>
    </ligand>
</feature>
<sequence>MSLDTLDHAVLLSIVLALITYVSKGKLWGVTSAPATSTGSRDIAEVLSASGKRCIVFHGSQTGTAEDYASKFAKELQSRFGIPSMTADLEKYDFDSLPALENKLVFFFMATYGEGEPTDNAIEFMEWLNSADDLAAVKFGVFGLGNSTYEFYNAIGRKVQAKIAELNGQFLGPYGEGDDGRGTMDEDFLSWKDAMFASLKDQLDVEEHAMQYQPALEVVELDAADPSTVFLGEPSRKYLDPSQDLSLGPFNHSHPYLAPIASTYELFSLASRSCIHAEFDLSDSNLRYSTGDHLAIWPSNSDAHVSKFLAIFGWEDKRNQVIDIRLLDQTASVPFPTPTTYETVVRHYLGITGPLSRQSLSAIAAFAPTDASKLLAMALGGNKDAFKEKIHDRYMDIADALAYISGGATWEVPFSFVIETTHSLQPRYYSISSSSLSEKRSIHVTAVVEADTPAGSDHLVTGVTTNLLRHIQLTQNQSSQDPHQRYNLSGPRGKLARFKLPVHVRRSTFKLPTNPASPVIMIGPGSGVAPFRGFVRDKVHRKTQNPNEKQGKIMLFYGCRSAEEDFLYKEEWPQYASKLGESFEMITAFSRETTRKVYVQHRIMERAEEIADLLGKGAFIYVCGDASRMARDVHDALAEVLVASKKMTREMAVDMLRNFKIQNRYQEDIW</sequence>
<dbReference type="InterPro" id="IPR003097">
    <property type="entry name" value="CysJ-like_FAD-binding"/>
</dbReference>
<organism evidence="24 25">
    <name type="scientific">Babjeviella inositovora NRRL Y-12698</name>
    <dbReference type="NCBI Taxonomy" id="984486"/>
    <lineage>
        <taxon>Eukaryota</taxon>
        <taxon>Fungi</taxon>
        <taxon>Dikarya</taxon>
        <taxon>Ascomycota</taxon>
        <taxon>Saccharomycotina</taxon>
        <taxon>Pichiomycetes</taxon>
        <taxon>Serinales incertae sedis</taxon>
        <taxon>Babjeviella</taxon>
    </lineage>
</organism>
<feature type="binding site" evidence="20">
    <location>
        <position position="632"/>
    </location>
    <ligand>
        <name>NADP(+)</name>
        <dbReference type="ChEBI" id="CHEBI:58349"/>
    </ligand>
</feature>
<dbReference type="PIRSF" id="PIRSF000208">
    <property type="entry name" value="P450R"/>
    <property type="match status" value="1"/>
</dbReference>
<comment type="similarity">
    <text evidence="20">Belongs to the NADPH--cytochrome P450 reductase family.</text>
</comment>
<feature type="binding site" evidence="20">
    <location>
        <position position="272"/>
    </location>
    <ligand>
        <name>NADP(+)</name>
        <dbReference type="ChEBI" id="CHEBI:58349"/>
    </ligand>
</feature>
<dbReference type="GO" id="GO:0050661">
    <property type="term" value="F:NADP binding"/>
    <property type="evidence" value="ECO:0007669"/>
    <property type="project" value="UniProtKB-UniRule"/>
</dbReference>
<dbReference type="FunFam" id="1.20.990.10:FF:000009">
    <property type="entry name" value="NADPH--cytochrome P450 reductase"/>
    <property type="match status" value="1"/>
</dbReference>
<dbReference type="InterPro" id="IPR001433">
    <property type="entry name" value="OxRdtase_FAD/NAD-bd"/>
</dbReference>
<keyword evidence="5" id="KW-0812">Transmembrane</keyword>
<evidence type="ECO:0000256" key="18">
    <source>
        <dbReference type="ARBA" id="ARBA00023221"/>
    </source>
</evidence>
<comment type="subcellular location">
    <subcellularLocation>
        <location evidence="20">Endoplasmic reticulum membrane</location>
        <topology evidence="20">Single-pass membrane protein</topology>
        <orientation evidence="20">Cytoplasmic side</orientation>
    </subcellularLocation>
    <subcellularLocation>
        <location evidence="20">Mitochondrion outer membrane</location>
        <topology evidence="20">Single-pass membrane protein</topology>
        <orientation evidence="20">Cytoplasmic side</orientation>
    </subcellularLocation>
    <subcellularLocation>
        <location evidence="20">Cell membrane</location>
        <topology evidence="20">Single-pass membrane protein</topology>
        <orientation evidence="20">Cytoplasmic side</orientation>
    </subcellularLocation>
</comment>
<dbReference type="FunFam" id="3.40.50.360:FF:000036">
    <property type="entry name" value="NADPH--cytochrome P450 reductase"/>
    <property type="match status" value="1"/>
</dbReference>
<keyword evidence="11" id="KW-1133">Transmembrane helix</keyword>
<comment type="cofactor">
    <cofactor evidence="20">
        <name>FMN</name>
        <dbReference type="ChEBI" id="CHEBI:58210"/>
    </cofactor>
    <text evidence="20">Binds 1 FMN per monomer.</text>
</comment>
<comment type="similarity">
    <text evidence="20">In the N-terminal section; belongs to the flavodoxin family.</text>
</comment>
<keyword evidence="13 20" id="KW-0756">Sterol biosynthesis</keyword>
<dbReference type="InterPro" id="IPR001094">
    <property type="entry name" value="Flavdoxin-like"/>
</dbReference>
<evidence type="ECO:0000256" key="8">
    <source>
        <dbReference type="ARBA" id="ARBA00022827"/>
    </source>
</evidence>
<dbReference type="AlphaFoldDB" id="A0A1E3QSP4"/>
<dbReference type="STRING" id="984486.A0A1E3QSP4"/>
<protein>
    <recommendedName>
        <fullName evidence="20 21">NADPH--cytochrome P450 reductase</fullName>
        <shortName evidence="20">CPR</shortName>
        <shortName evidence="20">P450R</shortName>
        <ecNumber evidence="20 21">1.6.2.4</ecNumber>
    </recommendedName>
</protein>
<dbReference type="GO" id="GO:0003958">
    <property type="term" value="F:NADPH-hemoprotein reductase activity"/>
    <property type="evidence" value="ECO:0007669"/>
    <property type="project" value="UniProtKB-UniRule"/>
</dbReference>
<evidence type="ECO:0000256" key="3">
    <source>
        <dbReference type="ARBA" id="ARBA00022630"/>
    </source>
</evidence>
<dbReference type="FunFam" id="3.40.50.80:FF:000018">
    <property type="entry name" value="NADPH--cytochrome P450 reductase"/>
    <property type="match status" value="1"/>
</dbReference>
<dbReference type="GO" id="GO:0005829">
    <property type="term" value="C:cytosol"/>
    <property type="evidence" value="ECO:0007669"/>
    <property type="project" value="TreeGrafter"/>
</dbReference>
<comment type="caution">
    <text evidence="20">Lacks conserved residue(s) required for the propagation of feature annotation.</text>
</comment>
<reference evidence="25" key="1">
    <citation type="submission" date="2016-05" db="EMBL/GenBank/DDBJ databases">
        <title>Comparative genomics of biotechnologically important yeasts.</title>
        <authorList>
            <consortium name="DOE Joint Genome Institute"/>
            <person name="Riley R."/>
            <person name="Haridas S."/>
            <person name="Wolfe K.H."/>
            <person name="Lopes M.R."/>
            <person name="Hittinger C.T."/>
            <person name="Goker M."/>
            <person name="Salamov A."/>
            <person name="Wisecaver J."/>
            <person name="Long T.M."/>
            <person name="Aerts A.L."/>
            <person name="Barry K."/>
            <person name="Choi C."/>
            <person name="Clum A."/>
            <person name="Coughlan A.Y."/>
            <person name="Deshpande S."/>
            <person name="Douglass A.P."/>
            <person name="Hanson S.J."/>
            <person name="Klenk H.-P."/>
            <person name="Labutti K."/>
            <person name="Lapidus A."/>
            <person name="Lindquist E."/>
            <person name="Lipzen A."/>
            <person name="Meier-Kolthoff J.P."/>
            <person name="Ohm R.A."/>
            <person name="Otillar R.P."/>
            <person name="Pangilinan J."/>
            <person name="Peng Y."/>
            <person name="Rokas A."/>
            <person name="Rosa C.A."/>
            <person name="Scheuner C."/>
            <person name="Sibirny A.A."/>
            <person name="Slot J.C."/>
            <person name="Stielow J.B."/>
            <person name="Sun H."/>
            <person name="Kurtzman C.P."/>
            <person name="Blackwell M."/>
            <person name="Grigoriev I.V."/>
            <person name="Jeffries T.W."/>
        </authorList>
    </citation>
    <scope>NUCLEOTIDE SEQUENCE [LARGE SCALE GENOMIC DNA]</scope>
    <source>
        <strain evidence="25">NRRL Y-12698</strain>
    </source>
</reference>
<keyword evidence="12 20" id="KW-0560">Oxidoreductase</keyword>
<dbReference type="EC" id="1.6.2.4" evidence="20 21"/>
<feature type="binding site" evidence="20">
    <location>
        <position position="670"/>
    </location>
    <ligand>
        <name>FAD</name>
        <dbReference type="ChEBI" id="CHEBI:57692"/>
    </ligand>
</feature>
<feature type="binding site" evidence="20">
    <location>
        <begin position="60"/>
        <end position="65"/>
    </location>
    <ligand>
        <name>FMN</name>
        <dbReference type="ChEBI" id="CHEBI:58210"/>
    </ligand>
</feature>
<evidence type="ECO:0000313" key="24">
    <source>
        <dbReference type="EMBL" id="ODQ80733.1"/>
    </source>
</evidence>
<evidence type="ECO:0000256" key="20">
    <source>
        <dbReference type="HAMAP-Rule" id="MF_03212"/>
    </source>
</evidence>
<dbReference type="GO" id="GO:0005886">
    <property type="term" value="C:plasma membrane"/>
    <property type="evidence" value="ECO:0007669"/>
    <property type="project" value="UniProtKB-SubCell"/>
</dbReference>